<proteinExistence type="predicted"/>
<gene>
    <name evidence="2" type="ORF">HB13667_05055</name>
</gene>
<evidence type="ECO:0000313" key="2">
    <source>
        <dbReference type="EMBL" id="KPM68002.1"/>
    </source>
</evidence>
<accession>A0A0P7DIF8</accession>
<keyword evidence="1" id="KW-0472">Membrane</keyword>
<dbReference type="GeneID" id="92663699"/>
<keyword evidence="1" id="KW-0812">Transmembrane</keyword>
<dbReference type="RefSeq" id="WP_015272112.1">
    <property type="nucleotide sequence ID" value="NZ_LKKS01000026.1"/>
</dbReference>
<name>A0A0P7DIF8_PSEPU</name>
<dbReference type="EMBL" id="LKKS01000026">
    <property type="protein sequence ID" value="KPM68002.1"/>
    <property type="molecule type" value="Genomic_DNA"/>
</dbReference>
<evidence type="ECO:0000313" key="3">
    <source>
        <dbReference type="Proteomes" id="UP000050437"/>
    </source>
</evidence>
<evidence type="ECO:0000256" key="1">
    <source>
        <dbReference type="SAM" id="Phobius"/>
    </source>
</evidence>
<dbReference type="Proteomes" id="UP000050437">
    <property type="component" value="Unassembled WGS sequence"/>
</dbReference>
<organism evidence="2 3">
    <name type="scientific">Pseudomonas putida</name>
    <name type="common">Arthrobacter siderocapsulatus</name>
    <dbReference type="NCBI Taxonomy" id="303"/>
    <lineage>
        <taxon>Bacteria</taxon>
        <taxon>Pseudomonadati</taxon>
        <taxon>Pseudomonadota</taxon>
        <taxon>Gammaproteobacteria</taxon>
        <taxon>Pseudomonadales</taxon>
        <taxon>Pseudomonadaceae</taxon>
        <taxon>Pseudomonas</taxon>
    </lineage>
</organism>
<feature type="transmembrane region" description="Helical" evidence="1">
    <location>
        <begin position="149"/>
        <end position="173"/>
    </location>
</feature>
<keyword evidence="1" id="KW-1133">Transmembrane helix</keyword>
<sequence length="182" mass="20330">MQSFSGFIKLLRVSPPLKRAQLLAIVVITMLAGVALYFSQLEVYKAPDLSRLLVIEGRVSGYPDVWEHNRSLVHFGVAYKLDGRREGKRVYTYRKLYEASGLRINAKVILTVERGDDGSTVRELATLDGQILYDDRLNQQVVVWNNESIMSTVVLGTLASIVTAIAAIVMVVLHLRDLARQG</sequence>
<comment type="caution">
    <text evidence="2">The sequence shown here is derived from an EMBL/GenBank/DDBJ whole genome shotgun (WGS) entry which is preliminary data.</text>
</comment>
<feature type="transmembrane region" description="Helical" evidence="1">
    <location>
        <begin position="20"/>
        <end position="39"/>
    </location>
</feature>
<dbReference type="AlphaFoldDB" id="A0A0P7DIF8"/>
<reference evidence="2 3" key="1">
    <citation type="submission" date="2015-10" db="EMBL/GenBank/DDBJ databases">
        <title>Pseudomonas putida clinical strains.</title>
        <authorList>
            <person name="Molina L."/>
            <person name="Udaondo Z."/>
        </authorList>
    </citation>
    <scope>NUCLEOTIDE SEQUENCE [LARGE SCALE GENOMIC DNA]</scope>
    <source>
        <strain evidence="2 3">HB13667</strain>
    </source>
</reference>
<protein>
    <submittedName>
        <fullName evidence="2">Uncharacterized protein</fullName>
    </submittedName>
</protein>